<feature type="compositionally biased region" description="Polar residues" evidence="1">
    <location>
        <begin position="211"/>
        <end position="222"/>
    </location>
</feature>
<feature type="compositionally biased region" description="Polar residues" evidence="1">
    <location>
        <begin position="84"/>
        <end position="95"/>
    </location>
</feature>
<dbReference type="AlphaFoldDB" id="A0A1X2IS64"/>
<feature type="compositionally biased region" description="Polar residues" evidence="1">
    <location>
        <begin position="119"/>
        <end position="150"/>
    </location>
</feature>
<protein>
    <submittedName>
        <fullName evidence="2">Uncharacterized protein</fullName>
    </submittedName>
</protein>
<dbReference type="OrthoDB" id="2595509at2759"/>
<evidence type="ECO:0000313" key="2">
    <source>
        <dbReference type="EMBL" id="ORZ21387.1"/>
    </source>
</evidence>
<sequence length="426" mass="46479">MSVNSRYRERKYNSSENDRLLRILSQPVQSWEKKWAPSTRSKSHHIHKWVKSDRTIVFEDEEDDEEDEEDKDQVMTEADKDTPLATSHDNTPMTKQQEEDLATTTKSVPLNGTKDDSAIVNTDDNTSGLQNSGLFTARSSPPNKQVSSTIADEERTHTPKLSDVPDVDPDQLMADNDDDKESNTDDLNDASRHPAFAPHIHPRLTDDNILGTHSQSEQTSAEGTPKETGDFPIATTMADDPFTDTANNNINDTTTAELNESDISNIETTMAAGATLPTASAAEMETRIAAASPKLTPTTVASDENITGNVDNSTSPNVTTQSSSSPTATTSTSIENEQSLLTPGQQPQNSVEQHKGTIDINDRLLDAPVKTPDVVSSTNTPGVDTPFDTDTPSDLPMQRNVNVVTENDTEMDMTPTDPQANDEPLQ</sequence>
<feature type="compositionally biased region" description="Basic and acidic residues" evidence="1">
    <location>
        <begin position="72"/>
        <end position="82"/>
    </location>
</feature>
<feature type="compositionally biased region" description="Low complexity" evidence="1">
    <location>
        <begin position="243"/>
        <end position="256"/>
    </location>
</feature>
<feature type="compositionally biased region" description="Polar residues" evidence="1">
    <location>
        <begin position="334"/>
        <end position="351"/>
    </location>
</feature>
<feature type="region of interest" description="Disordered" evidence="1">
    <location>
        <begin position="290"/>
        <end position="353"/>
    </location>
</feature>
<dbReference type="EMBL" id="MCGE01000005">
    <property type="protein sequence ID" value="ORZ21387.1"/>
    <property type="molecule type" value="Genomic_DNA"/>
</dbReference>
<gene>
    <name evidence="2" type="ORF">BCR42DRAFT_488469</name>
</gene>
<feature type="region of interest" description="Disordered" evidence="1">
    <location>
        <begin position="31"/>
        <end position="258"/>
    </location>
</feature>
<name>A0A1X2IS64_9FUNG</name>
<organism evidence="2 3">
    <name type="scientific">Absidia repens</name>
    <dbReference type="NCBI Taxonomy" id="90262"/>
    <lineage>
        <taxon>Eukaryota</taxon>
        <taxon>Fungi</taxon>
        <taxon>Fungi incertae sedis</taxon>
        <taxon>Mucoromycota</taxon>
        <taxon>Mucoromycotina</taxon>
        <taxon>Mucoromycetes</taxon>
        <taxon>Mucorales</taxon>
        <taxon>Cunninghamellaceae</taxon>
        <taxon>Absidia</taxon>
    </lineage>
</organism>
<comment type="caution">
    <text evidence="2">The sequence shown here is derived from an EMBL/GenBank/DDBJ whole genome shotgun (WGS) entry which is preliminary data.</text>
</comment>
<feature type="compositionally biased region" description="Polar residues" evidence="1">
    <location>
        <begin position="295"/>
        <end position="318"/>
    </location>
</feature>
<feature type="compositionally biased region" description="Acidic residues" evidence="1">
    <location>
        <begin position="58"/>
        <end position="71"/>
    </location>
</feature>
<proteinExistence type="predicted"/>
<feature type="compositionally biased region" description="Polar residues" evidence="1">
    <location>
        <begin position="374"/>
        <end position="392"/>
    </location>
</feature>
<feature type="compositionally biased region" description="Acidic residues" evidence="1">
    <location>
        <begin position="165"/>
        <end position="188"/>
    </location>
</feature>
<feature type="compositionally biased region" description="Low complexity" evidence="1">
    <location>
        <begin position="319"/>
        <end position="333"/>
    </location>
</feature>
<keyword evidence="3" id="KW-1185">Reference proteome</keyword>
<reference evidence="2 3" key="1">
    <citation type="submission" date="2016-07" db="EMBL/GenBank/DDBJ databases">
        <title>Pervasive Adenine N6-methylation of Active Genes in Fungi.</title>
        <authorList>
            <consortium name="DOE Joint Genome Institute"/>
            <person name="Mondo S.J."/>
            <person name="Dannebaum R.O."/>
            <person name="Kuo R.C."/>
            <person name="Labutti K."/>
            <person name="Haridas S."/>
            <person name="Kuo A."/>
            <person name="Salamov A."/>
            <person name="Ahrendt S.R."/>
            <person name="Lipzen A."/>
            <person name="Sullivan W."/>
            <person name="Andreopoulos W.B."/>
            <person name="Clum A."/>
            <person name="Lindquist E."/>
            <person name="Daum C."/>
            <person name="Ramamoorthy G.K."/>
            <person name="Gryganskyi A."/>
            <person name="Culley D."/>
            <person name="Magnuson J.K."/>
            <person name="James T.Y."/>
            <person name="O'Malley M.A."/>
            <person name="Stajich J.E."/>
            <person name="Spatafora J.W."/>
            <person name="Visel A."/>
            <person name="Grigoriev I.V."/>
        </authorList>
    </citation>
    <scope>NUCLEOTIDE SEQUENCE [LARGE SCALE GENOMIC DNA]</scope>
    <source>
        <strain evidence="2 3">NRRL 1336</strain>
    </source>
</reference>
<evidence type="ECO:0000313" key="3">
    <source>
        <dbReference type="Proteomes" id="UP000193560"/>
    </source>
</evidence>
<feature type="region of interest" description="Disordered" evidence="1">
    <location>
        <begin position="371"/>
        <end position="426"/>
    </location>
</feature>
<accession>A0A1X2IS64</accession>
<evidence type="ECO:0000256" key="1">
    <source>
        <dbReference type="SAM" id="MobiDB-lite"/>
    </source>
</evidence>
<dbReference type="Proteomes" id="UP000193560">
    <property type="component" value="Unassembled WGS sequence"/>
</dbReference>